<organism evidence="2 3">
    <name type="scientific">Nonomuraea monospora</name>
    <dbReference type="NCBI Taxonomy" id="568818"/>
    <lineage>
        <taxon>Bacteria</taxon>
        <taxon>Bacillati</taxon>
        <taxon>Actinomycetota</taxon>
        <taxon>Actinomycetes</taxon>
        <taxon>Streptosporangiales</taxon>
        <taxon>Streptosporangiaceae</taxon>
        <taxon>Nonomuraea</taxon>
    </lineage>
</organism>
<sequence length="622" mass="66527">MIETLEWTLLDGEHALLVKGDMRRARERFDYAYAEAAQRGEAAALARAALGLGGMWVHEHRTAAAVATVRLRQREALSRLDADSPLALRLRIRLAAEDDYRAGGMDAIMALVSEARAADDPVALAEALSLAHHCMLGPGDGARRMELARELIGVASRTGRRSDLLIGLLWRTVDLLLDADPHAERALGELRIALDGEGQQAIEFVVGAIEVMLSTRAGRFEQAEERAATCYERGMAAGDHDAPGWYVRQLAAIRWYQGRIGELVPLLTDLLNSPMLPAVDDSPYAGLAVAAAAAGDRRLAESMLARLRRSVLADRPRTSTWLMSMYAIVEAADLLGDADLAARAGALLAPYAGLPVMTSPGIACFGSARHSLGVAAITAGDLDLAITHLRRAVHENLALGHWPAVALSRSRLGQALAMRDGPRDEGARRQSALAAQEADALGMHVPRYVAERVTCRAVGAQWRVELGARTALVDHCVGMVHLAALLASPGKEIPAADLAAGSPDVVPGQASAQRVLDGPAGRAYRSRLAQLDAEIAELEANHQAQQAQQRRAERDWLVAELASATGLGGRPRTFAGSEERARTAVGKAIRRAVDRVAIADPVIGEELRATVRTGLRCSYDPG</sequence>
<keyword evidence="1" id="KW-0175">Coiled coil</keyword>
<keyword evidence="3" id="KW-1185">Reference proteome</keyword>
<reference evidence="3" key="1">
    <citation type="journal article" date="2019" name="Int. J. Syst. Evol. Microbiol.">
        <title>The Global Catalogue of Microorganisms (GCM) 10K type strain sequencing project: providing services to taxonomists for standard genome sequencing and annotation.</title>
        <authorList>
            <consortium name="The Broad Institute Genomics Platform"/>
            <consortium name="The Broad Institute Genome Sequencing Center for Infectious Disease"/>
            <person name="Wu L."/>
            <person name="Ma J."/>
        </authorList>
    </citation>
    <scope>NUCLEOTIDE SEQUENCE [LARGE SCALE GENOMIC DNA]</scope>
    <source>
        <strain evidence="3">JCM 16114</strain>
    </source>
</reference>
<protein>
    <submittedName>
        <fullName evidence="2">Uncharacterized protein</fullName>
    </submittedName>
</protein>
<dbReference type="RefSeq" id="WP_344478499.1">
    <property type="nucleotide sequence ID" value="NZ_BAAAQX010000012.1"/>
</dbReference>
<accession>A0ABP5PC86</accession>
<evidence type="ECO:0000313" key="2">
    <source>
        <dbReference type="EMBL" id="GAA2209365.1"/>
    </source>
</evidence>
<dbReference type="Proteomes" id="UP001499843">
    <property type="component" value="Unassembled WGS sequence"/>
</dbReference>
<comment type="caution">
    <text evidence="2">The sequence shown here is derived from an EMBL/GenBank/DDBJ whole genome shotgun (WGS) entry which is preliminary data.</text>
</comment>
<proteinExistence type="predicted"/>
<evidence type="ECO:0000256" key="1">
    <source>
        <dbReference type="SAM" id="Coils"/>
    </source>
</evidence>
<dbReference type="EMBL" id="BAAAQX010000012">
    <property type="protein sequence ID" value="GAA2209365.1"/>
    <property type="molecule type" value="Genomic_DNA"/>
</dbReference>
<name>A0ABP5PC86_9ACTN</name>
<feature type="coiled-coil region" evidence="1">
    <location>
        <begin position="521"/>
        <end position="555"/>
    </location>
</feature>
<gene>
    <name evidence="2" type="ORF">GCM10009850_048230</name>
</gene>
<evidence type="ECO:0000313" key="3">
    <source>
        <dbReference type="Proteomes" id="UP001499843"/>
    </source>
</evidence>